<protein>
    <submittedName>
        <fullName evidence="9">Biopolymer transporter ExbD</fullName>
    </submittedName>
</protein>
<dbReference type="AlphaFoldDB" id="A0A7T3V4F5"/>
<evidence type="ECO:0000256" key="4">
    <source>
        <dbReference type="ARBA" id="ARBA00022692"/>
    </source>
</evidence>
<keyword evidence="7" id="KW-0653">Protein transport</keyword>
<keyword evidence="6 8" id="KW-0472">Membrane</keyword>
<evidence type="ECO:0000256" key="2">
    <source>
        <dbReference type="ARBA" id="ARBA00005811"/>
    </source>
</evidence>
<keyword evidence="5 8" id="KW-1133">Transmembrane helix</keyword>
<name>A0A7T3V4F5_9SPIR</name>
<reference evidence="9 10" key="1">
    <citation type="submission" date="2020-11" db="EMBL/GenBank/DDBJ databases">
        <title>Treponema Peruensis nv. sp., first commensal Treponema isolated from human feces.</title>
        <authorList>
            <person name="Belkhou C."/>
            <person name="Raes J."/>
        </authorList>
    </citation>
    <scope>NUCLEOTIDE SEQUENCE [LARGE SCALE GENOMIC DNA]</scope>
    <source>
        <strain evidence="9 10">RCC2812</strain>
    </source>
</reference>
<evidence type="ECO:0000256" key="6">
    <source>
        <dbReference type="ARBA" id="ARBA00023136"/>
    </source>
</evidence>
<dbReference type="PANTHER" id="PTHR30558:SF7">
    <property type="entry name" value="TOL-PAL SYSTEM PROTEIN TOLR"/>
    <property type="match status" value="1"/>
</dbReference>
<evidence type="ECO:0000256" key="5">
    <source>
        <dbReference type="ARBA" id="ARBA00022989"/>
    </source>
</evidence>
<accession>A0A7T3V4F5</accession>
<evidence type="ECO:0000313" key="9">
    <source>
        <dbReference type="EMBL" id="QQA00401.1"/>
    </source>
</evidence>
<gene>
    <name evidence="9" type="ORF">IWA51_08980</name>
</gene>
<dbReference type="Proteomes" id="UP000595224">
    <property type="component" value="Chromosome"/>
</dbReference>
<dbReference type="KEGG" id="tper:IWA51_08980"/>
<keyword evidence="3" id="KW-1003">Cell membrane</keyword>
<dbReference type="InterPro" id="IPR003400">
    <property type="entry name" value="ExbD"/>
</dbReference>
<evidence type="ECO:0000313" key="10">
    <source>
        <dbReference type="Proteomes" id="UP000595224"/>
    </source>
</evidence>
<comment type="similarity">
    <text evidence="2 7">Belongs to the ExbD/TolR family.</text>
</comment>
<evidence type="ECO:0000256" key="3">
    <source>
        <dbReference type="ARBA" id="ARBA00022475"/>
    </source>
</evidence>
<evidence type="ECO:0000256" key="1">
    <source>
        <dbReference type="ARBA" id="ARBA00004162"/>
    </source>
</evidence>
<evidence type="ECO:0000256" key="7">
    <source>
        <dbReference type="RuleBase" id="RU003879"/>
    </source>
</evidence>
<proteinExistence type="inferred from homology"/>
<dbReference type="GO" id="GO:0022857">
    <property type="term" value="F:transmembrane transporter activity"/>
    <property type="evidence" value="ECO:0007669"/>
    <property type="project" value="InterPro"/>
</dbReference>
<dbReference type="RefSeq" id="WP_198442159.1">
    <property type="nucleotide sequence ID" value="NZ_CBCSHE010000001.1"/>
</dbReference>
<dbReference type="Gene3D" id="3.30.420.270">
    <property type="match status" value="1"/>
</dbReference>
<evidence type="ECO:0000256" key="8">
    <source>
        <dbReference type="SAM" id="Phobius"/>
    </source>
</evidence>
<keyword evidence="10" id="KW-1185">Reference proteome</keyword>
<dbReference type="PANTHER" id="PTHR30558">
    <property type="entry name" value="EXBD MEMBRANE COMPONENT OF PMF-DRIVEN MACROMOLECULE IMPORT SYSTEM"/>
    <property type="match status" value="1"/>
</dbReference>
<sequence length="140" mass="15170">MRVSKRNTVSSGIDLSPMLDVIFQLILFFLVSTTFAMLPGISLNLPQSSTAQSSDAGGITITVEESGSMWLNDAQVDFKGLVSGLNAFDTGEKKREEFPVMVSADDKVTNGTIVKVFDALRQCGFSAVSLRTSVKNDRKK</sequence>
<keyword evidence="7" id="KW-0813">Transport</keyword>
<comment type="subcellular location">
    <subcellularLocation>
        <location evidence="1">Cell membrane</location>
        <topology evidence="1">Single-pass membrane protein</topology>
    </subcellularLocation>
    <subcellularLocation>
        <location evidence="7">Cell membrane</location>
        <topology evidence="7">Single-pass type II membrane protein</topology>
    </subcellularLocation>
</comment>
<dbReference type="GO" id="GO:0015031">
    <property type="term" value="P:protein transport"/>
    <property type="evidence" value="ECO:0007669"/>
    <property type="project" value="UniProtKB-KW"/>
</dbReference>
<feature type="transmembrane region" description="Helical" evidence="8">
    <location>
        <begin position="21"/>
        <end position="41"/>
    </location>
</feature>
<keyword evidence="4 7" id="KW-0812">Transmembrane</keyword>
<organism evidence="9 10">
    <name type="scientific">Treponema peruense</name>
    <dbReference type="NCBI Taxonomy" id="2787628"/>
    <lineage>
        <taxon>Bacteria</taxon>
        <taxon>Pseudomonadati</taxon>
        <taxon>Spirochaetota</taxon>
        <taxon>Spirochaetia</taxon>
        <taxon>Spirochaetales</taxon>
        <taxon>Treponemataceae</taxon>
        <taxon>Treponema</taxon>
    </lineage>
</organism>
<dbReference type="EMBL" id="CP064936">
    <property type="protein sequence ID" value="QQA00401.1"/>
    <property type="molecule type" value="Genomic_DNA"/>
</dbReference>
<dbReference type="GO" id="GO:0005886">
    <property type="term" value="C:plasma membrane"/>
    <property type="evidence" value="ECO:0007669"/>
    <property type="project" value="UniProtKB-SubCell"/>
</dbReference>
<dbReference type="Pfam" id="PF02472">
    <property type="entry name" value="ExbD"/>
    <property type="match status" value="1"/>
</dbReference>